<comment type="similarity">
    <text evidence="2 5">Belongs to the bacterial histone-like protein family.</text>
</comment>
<protein>
    <submittedName>
        <fullName evidence="6">DNA-binding protein HU-beta</fullName>
    </submittedName>
</protein>
<evidence type="ECO:0000313" key="7">
    <source>
        <dbReference type="Proteomes" id="UP000004349"/>
    </source>
</evidence>
<keyword evidence="3" id="KW-0226">DNA condensation</keyword>
<evidence type="ECO:0000256" key="1">
    <source>
        <dbReference type="ARBA" id="ARBA00003819"/>
    </source>
</evidence>
<dbReference type="GO" id="GO:1990103">
    <property type="term" value="C:DnaA-HU complex"/>
    <property type="evidence" value="ECO:0007669"/>
    <property type="project" value="UniProtKB-ARBA"/>
</dbReference>
<dbReference type="PANTHER" id="PTHR33175:SF3">
    <property type="entry name" value="DNA-BINDING PROTEIN HU-BETA"/>
    <property type="match status" value="1"/>
</dbReference>
<dbReference type="GO" id="GO:1990178">
    <property type="term" value="C:HU-DNA complex"/>
    <property type="evidence" value="ECO:0007669"/>
    <property type="project" value="UniProtKB-ARBA"/>
</dbReference>
<dbReference type="SMART" id="SM00411">
    <property type="entry name" value="BHL"/>
    <property type="match status" value="1"/>
</dbReference>
<keyword evidence="4 6" id="KW-0238">DNA-binding</keyword>
<dbReference type="Gene3D" id="4.10.520.10">
    <property type="entry name" value="IHF-like DNA-binding proteins"/>
    <property type="match status" value="1"/>
</dbReference>
<comment type="caution">
    <text evidence="6">The sequence shown here is derived from an EMBL/GenBank/DDBJ whole genome shotgun (WGS) entry which is preliminary data.</text>
</comment>
<dbReference type="InterPro" id="IPR000119">
    <property type="entry name" value="Hist_DNA-bd"/>
</dbReference>
<proteinExistence type="inferred from homology"/>
<dbReference type="FunFam" id="4.10.520.10:FF:000001">
    <property type="entry name" value="DNA-binding protein HU"/>
    <property type="match status" value="1"/>
</dbReference>
<dbReference type="EMBL" id="AFWE01000018">
    <property type="protein sequence ID" value="EGU42461.1"/>
    <property type="molecule type" value="Genomic_DNA"/>
</dbReference>
<name>F9RIC9_9VIBR</name>
<evidence type="ECO:0000256" key="4">
    <source>
        <dbReference type="ARBA" id="ARBA00023125"/>
    </source>
</evidence>
<dbReference type="Pfam" id="PF00216">
    <property type="entry name" value="Bac_DNA_binding"/>
    <property type="match status" value="1"/>
</dbReference>
<accession>F9RIC9</accession>
<dbReference type="InterPro" id="IPR010992">
    <property type="entry name" value="IHF-like_DNA-bd_dom_sf"/>
</dbReference>
<dbReference type="PANTHER" id="PTHR33175">
    <property type="entry name" value="DNA-BINDING PROTEIN HU"/>
    <property type="match status" value="1"/>
</dbReference>
<gene>
    <name evidence="6" type="ORF">VIS19158_11708</name>
</gene>
<dbReference type="GO" id="GO:0006270">
    <property type="term" value="P:DNA replication initiation"/>
    <property type="evidence" value="ECO:0007669"/>
    <property type="project" value="UniProtKB-ARBA"/>
</dbReference>
<dbReference type="GO" id="GO:0030261">
    <property type="term" value="P:chromosome condensation"/>
    <property type="evidence" value="ECO:0007669"/>
    <property type="project" value="UniProtKB-KW"/>
</dbReference>
<comment type="function">
    <text evidence="1">Histone-like DNA-binding protein which is capable of wrapping DNA to stabilize it, and thus to prevent its denaturation under extreme environmental conditions.</text>
</comment>
<dbReference type="GO" id="GO:0030527">
    <property type="term" value="F:structural constituent of chromatin"/>
    <property type="evidence" value="ECO:0007669"/>
    <property type="project" value="InterPro"/>
</dbReference>
<dbReference type="eggNOG" id="COG0776">
    <property type="taxonomic scope" value="Bacteria"/>
</dbReference>
<evidence type="ECO:0000313" key="6">
    <source>
        <dbReference type="EMBL" id="EGU42461.1"/>
    </source>
</evidence>
<dbReference type="GO" id="GO:0005829">
    <property type="term" value="C:cytosol"/>
    <property type="evidence" value="ECO:0007669"/>
    <property type="project" value="TreeGrafter"/>
</dbReference>
<dbReference type="Proteomes" id="UP000004349">
    <property type="component" value="Unassembled WGS sequence"/>
</dbReference>
<organism evidence="6 7">
    <name type="scientific">Vibrio scophthalmi LMG 19158</name>
    <dbReference type="NCBI Taxonomy" id="870967"/>
    <lineage>
        <taxon>Bacteria</taxon>
        <taxon>Pseudomonadati</taxon>
        <taxon>Pseudomonadota</taxon>
        <taxon>Gammaproteobacteria</taxon>
        <taxon>Vibrionales</taxon>
        <taxon>Vibrionaceae</taxon>
        <taxon>Vibrio</taxon>
    </lineage>
</organism>
<dbReference type="GO" id="GO:0042802">
    <property type="term" value="F:identical protein binding"/>
    <property type="evidence" value="ECO:0007669"/>
    <property type="project" value="UniProtKB-ARBA"/>
</dbReference>
<dbReference type="AlphaFoldDB" id="F9RIC9"/>
<reference evidence="6 7" key="1">
    <citation type="journal article" date="2012" name="Int. J. Syst. Evol. Microbiol.">
        <title>Vibrio caribbeanicus sp. nov., isolated from the marine sponge Scleritoderma cyanea.</title>
        <authorList>
            <person name="Hoffmann M."/>
            <person name="Monday S.R."/>
            <person name="Allard M.W."/>
            <person name="Strain E.A."/>
            <person name="Whittaker P."/>
            <person name="Naum M."/>
            <person name="McCarthy P.J."/>
            <person name="Lopez J.V."/>
            <person name="Fischer M."/>
            <person name="Brown E.W."/>
        </authorList>
    </citation>
    <scope>NUCLEOTIDE SEQUENCE [LARGE SCALE GENOMIC DNA]</scope>
    <source>
        <strain evidence="6 7">LMG 19158</strain>
    </source>
</reference>
<dbReference type="GO" id="GO:0006351">
    <property type="term" value="P:DNA-templated transcription"/>
    <property type="evidence" value="ECO:0007669"/>
    <property type="project" value="UniProtKB-ARBA"/>
</dbReference>
<dbReference type="SUPFAM" id="SSF47729">
    <property type="entry name" value="IHF-like DNA-binding proteins"/>
    <property type="match status" value="1"/>
</dbReference>
<dbReference type="PRINTS" id="PR01727">
    <property type="entry name" value="DNABINDINGHU"/>
</dbReference>
<evidence type="ECO:0000256" key="5">
    <source>
        <dbReference type="RuleBase" id="RU003939"/>
    </source>
</evidence>
<dbReference type="CDD" id="cd13831">
    <property type="entry name" value="HU"/>
    <property type="match status" value="1"/>
</dbReference>
<dbReference type="GO" id="GO:0003677">
    <property type="term" value="F:DNA binding"/>
    <property type="evidence" value="ECO:0007669"/>
    <property type="project" value="UniProtKB-KW"/>
</dbReference>
<evidence type="ECO:0000256" key="2">
    <source>
        <dbReference type="ARBA" id="ARBA00010529"/>
    </source>
</evidence>
<dbReference type="PROSITE" id="PS00045">
    <property type="entry name" value="HISTONE_LIKE"/>
    <property type="match status" value="1"/>
</dbReference>
<sequence>MNKSDLIEHIATQAELTKSQSEEALNAILNGISDALASGDDVALIGFGSFKVSQRAARTGRNPKTGEPIDIAASRVPAFKAGKALKDALKF</sequence>
<evidence type="ECO:0000256" key="3">
    <source>
        <dbReference type="ARBA" id="ARBA00023067"/>
    </source>
</evidence>
<dbReference type="InterPro" id="IPR020816">
    <property type="entry name" value="Histone-like_DNA-bd_CS"/>
</dbReference>
<dbReference type="RefSeq" id="WP_005592701.1">
    <property type="nucleotide sequence ID" value="NZ_AFWE01000018.1"/>
</dbReference>